<gene>
    <name evidence="4" type="ORF">NCTC10207_01520</name>
    <name evidence="3" type="ORF">RA11412_2268</name>
</gene>
<dbReference type="AlphaFoldDB" id="A0A2Z5R1F2"/>
<evidence type="ECO:0000313" key="6">
    <source>
        <dbReference type="Proteomes" id="UP000282386"/>
    </source>
</evidence>
<proteinExistence type="predicted"/>
<evidence type="ECO:0000256" key="1">
    <source>
        <dbReference type="SAM" id="MobiDB-lite"/>
    </source>
</evidence>
<feature type="region of interest" description="Disordered" evidence="1">
    <location>
        <begin position="1"/>
        <end position="31"/>
    </location>
</feature>
<feature type="transmembrane region" description="Helical" evidence="2">
    <location>
        <begin position="120"/>
        <end position="143"/>
    </location>
</feature>
<dbReference type="Proteomes" id="UP000250241">
    <property type="component" value="Chromosome"/>
</dbReference>
<dbReference type="GeneID" id="93862682"/>
<evidence type="ECO:0000313" key="3">
    <source>
        <dbReference type="EMBL" id="BAV88567.1"/>
    </source>
</evidence>
<feature type="transmembrane region" description="Helical" evidence="2">
    <location>
        <begin position="81"/>
        <end position="100"/>
    </location>
</feature>
<feature type="transmembrane region" description="Helical" evidence="2">
    <location>
        <begin position="164"/>
        <end position="187"/>
    </location>
</feature>
<dbReference type="RefSeq" id="WP_094757719.1">
    <property type="nucleotide sequence ID" value="NZ_CAJPQC010000005.1"/>
</dbReference>
<feature type="compositionally biased region" description="Polar residues" evidence="1">
    <location>
        <begin position="1"/>
        <end position="16"/>
    </location>
</feature>
<dbReference type="KEGG" id="raj:RA11412_2268"/>
<dbReference type="EMBL" id="LR134479">
    <property type="protein sequence ID" value="VEI23413.1"/>
    <property type="molecule type" value="Genomic_DNA"/>
</dbReference>
<name>A0A2Z5R1F2_9MICC</name>
<dbReference type="Proteomes" id="UP000282386">
    <property type="component" value="Chromosome"/>
</dbReference>
<protein>
    <submittedName>
        <fullName evidence="3">Uncharacterized protein</fullName>
    </submittedName>
</protein>
<keyword evidence="2" id="KW-0472">Membrane</keyword>
<organism evidence="3 5">
    <name type="scientific">Rothia aeria</name>
    <dbReference type="NCBI Taxonomy" id="172042"/>
    <lineage>
        <taxon>Bacteria</taxon>
        <taxon>Bacillati</taxon>
        <taxon>Actinomycetota</taxon>
        <taxon>Actinomycetes</taxon>
        <taxon>Micrococcales</taxon>
        <taxon>Micrococcaceae</taxon>
        <taxon>Rothia</taxon>
    </lineage>
</organism>
<accession>A0A2Z5R1F2</accession>
<keyword evidence="2" id="KW-1133">Transmembrane helix</keyword>
<sequence>MEPTPNTQHPYAQPSSPMQPVPPLAQLSPQTVHPQAAPTVAGISALDYDFNYNRMPAEYEVPDEYRRPYGRAPGDIRGPGYFYAVGGFALALFSLVYSGVQSLTTLSRAASMYRPYEIVQVTNVLMGGLLPALMAFILGIYAFKVSGKTKTKTSASSRTTTFGSLAIVLGGLSILGLIGSAVLYVLAFF</sequence>
<reference evidence="3 5" key="1">
    <citation type="submission" date="2016-10" db="EMBL/GenBank/DDBJ databases">
        <title>Genome sequence of Rothia aeria strain JCM11412.</title>
        <authorList>
            <person name="Nambu T."/>
        </authorList>
    </citation>
    <scope>NUCLEOTIDE SEQUENCE [LARGE SCALE GENOMIC DNA]</scope>
    <source>
        <strain evidence="3 5">JCM 11412</strain>
    </source>
</reference>
<evidence type="ECO:0000313" key="5">
    <source>
        <dbReference type="Proteomes" id="UP000250241"/>
    </source>
</evidence>
<evidence type="ECO:0000313" key="4">
    <source>
        <dbReference type="EMBL" id="VEI23413.1"/>
    </source>
</evidence>
<keyword evidence="5" id="KW-1185">Reference proteome</keyword>
<keyword evidence="2" id="KW-0812">Transmembrane</keyword>
<dbReference type="EMBL" id="AP017895">
    <property type="protein sequence ID" value="BAV88567.1"/>
    <property type="molecule type" value="Genomic_DNA"/>
</dbReference>
<evidence type="ECO:0000256" key="2">
    <source>
        <dbReference type="SAM" id="Phobius"/>
    </source>
</evidence>
<reference evidence="4 6" key="2">
    <citation type="submission" date="2018-12" db="EMBL/GenBank/DDBJ databases">
        <authorList>
            <consortium name="Pathogen Informatics"/>
        </authorList>
    </citation>
    <scope>NUCLEOTIDE SEQUENCE [LARGE SCALE GENOMIC DNA]</scope>
    <source>
        <strain evidence="4 6">NCTC10207</strain>
    </source>
</reference>